<dbReference type="RefSeq" id="WP_123712955.1">
    <property type="nucleotide sequence ID" value="NZ_RKHR01000005.1"/>
</dbReference>
<dbReference type="GO" id="GO:0008725">
    <property type="term" value="F:DNA-3-methyladenine glycosylase activity"/>
    <property type="evidence" value="ECO:0007669"/>
    <property type="project" value="UniProtKB-EC"/>
</dbReference>
<name>A0A3N2DKT8_9GAMM</name>
<comment type="function">
    <text evidence="7">Hydrolysis of the deoxyribose N-glycosidic bond to excise 3-methyladenine from the damaged DNA polymer formed by alkylation lesions.</text>
</comment>
<evidence type="ECO:0000256" key="6">
    <source>
        <dbReference type="ARBA" id="ARBA00052558"/>
    </source>
</evidence>
<reference evidence="10 11" key="1">
    <citation type="submission" date="2018-11" db="EMBL/GenBank/DDBJ databases">
        <title>Genomic Encyclopedia of Type Strains, Phase IV (KMG-IV): sequencing the most valuable type-strain genomes for metagenomic binning, comparative biology and taxonomic classification.</title>
        <authorList>
            <person name="Goeker M."/>
        </authorList>
    </citation>
    <scope>NUCLEOTIDE SEQUENCE [LARGE SCALE GENOMIC DNA]</scope>
    <source>
        <strain evidence="10 11">DSM 100316</strain>
    </source>
</reference>
<evidence type="ECO:0000313" key="11">
    <source>
        <dbReference type="Proteomes" id="UP000275394"/>
    </source>
</evidence>
<dbReference type="OrthoDB" id="9807664at2"/>
<dbReference type="Pfam" id="PF03352">
    <property type="entry name" value="Adenine_glyco"/>
    <property type="match status" value="1"/>
</dbReference>
<dbReference type="InterPro" id="IPR011257">
    <property type="entry name" value="DNA_glycosylase"/>
</dbReference>
<keyword evidence="5" id="KW-0234">DNA repair</keyword>
<sequence length="189" mass="21625">MESKPRCQWAGEDPLYQHYHDNEWGKPLHGDQALFEMLCLEGQQAGLSWITVLKKRAHYRQCFHHFDINKVAAMSDEDIEQNLLDKGLIRNRLKLYAIRQNARATLDLQQELGSLDDFLWSFVNHTPIINTPEDMASLPSKTTISDAMSKALKKRGFKFIGSTICYAFMQASGMVDDHVASCYLGKNNE</sequence>
<gene>
    <name evidence="10" type="ORF">EDC56_2589</name>
</gene>
<protein>
    <recommendedName>
        <fullName evidence="8">DNA-3-methyladenine glycosylase I</fullName>
        <ecNumber evidence="8">3.2.2.20</ecNumber>
    </recommendedName>
</protein>
<dbReference type="GO" id="GO:0046872">
    <property type="term" value="F:metal ion binding"/>
    <property type="evidence" value="ECO:0007669"/>
    <property type="project" value="UniProtKB-KW"/>
</dbReference>
<comment type="catalytic activity">
    <reaction evidence="6">
        <text>Hydrolysis of alkylated DNA, releasing 3-methyladenine.</text>
        <dbReference type="EC" id="3.2.2.20"/>
    </reaction>
</comment>
<accession>A0A3N2DKT8</accession>
<dbReference type="GO" id="GO:0006284">
    <property type="term" value="P:base-excision repair"/>
    <property type="evidence" value="ECO:0007669"/>
    <property type="project" value="InterPro"/>
</dbReference>
<keyword evidence="3" id="KW-0378">Hydrolase</keyword>
<dbReference type="EC" id="3.2.2.20" evidence="8"/>
<evidence type="ECO:0000313" key="10">
    <source>
        <dbReference type="EMBL" id="ROR99954.1"/>
    </source>
</evidence>
<feature type="binding site" evidence="9">
    <location>
        <position position="182"/>
    </location>
    <ligand>
        <name>Zn(2+)</name>
        <dbReference type="ChEBI" id="CHEBI:29105"/>
    </ligand>
</feature>
<dbReference type="NCBIfam" id="TIGR00624">
    <property type="entry name" value="tag"/>
    <property type="match status" value="1"/>
</dbReference>
<dbReference type="EMBL" id="RKHR01000005">
    <property type="protein sequence ID" value="ROR99954.1"/>
    <property type="molecule type" value="Genomic_DNA"/>
</dbReference>
<evidence type="ECO:0000256" key="9">
    <source>
        <dbReference type="PIRSR" id="PIRSR604597-1"/>
    </source>
</evidence>
<dbReference type="PANTHER" id="PTHR30037">
    <property type="entry name" value="DNA-3-METHYLADENINE GLYCOSYLASE 1"/>
    <property type="match status" value="1"/>
</dbReference>
<dbReference type="PANTHER" id="PTHR30037:SF4">
    <property type="entry name" value="DNA-3-METHYLADENINE GLYCOSYLASE I"/>
    <property type="match status" value="1"/>
</dbReference>
<dbReference type="Proteomes" id="UP000275394">
    <property type="component" value="Unassembled WGS sequence"/>
</dbReference>
<dbReference type="InterPro" id="IPR052891">
    <property type="entry name" value="DNA-3mA_glycosylase"/>
</dbReference>
<dbReference type="InterPro" id="IPR005019">
    <property type="entry name" value="Adenine_glyco"/>
</dbReference>
<evidence type="ECO:0000256" key="7">
    <source>
        <dbReference type="ARBA" id="ARBA00057608"/>
    </source>
</evidence>
<dbReference type="FunFam" id="1.10.340.30:FF:000009">
    <property type="entry name" value="DNA-3-methyladenine glycosylase I"/>
    <property type="match status" value="1"/>
</dbReference>
<dbReference type="InterPro" id="IPR004597">
    <property type="entry name" value="Tag"/>
</dbReference>
<keyword evidence="4 9" id="KW-0862">Zinc</keyword>
<organism evidence="10 11">
    <name type="scientific">Sinobacterium caligoides</name>
    <dbReference type="NCBI Taxonomy" id="933926"/>
    <lineage>
        <taxon>Bacteria</taxon>
        <taxon>Pseudomonadati</taxon>
        <taxon>Pseudomonadota</taxon>
        <taxon>Gammaproteobacteria</taxon>
        <taxon>Cellvibrionales</taxon>
        <taxon>Spongiibacteraceae</taxon>
        <taxon>Sinobacterium</taxon>
    </lineage>
</organism>
<evidence type="ECO:0000256" key="2">
    <source>
        <dbReference type="ARBA" id="ARBA00022763"/>
    </source>
</evidence>
<evidence type="ECO:0000256" key="8">
    <source>
        <dbReference type="ARBA" id="ARBA00066766"/>
    </source>
</evidence>
<evidence type="ECO:0000256" key="1">
    <source>
        <dbReference type="ARBA" id="ARBA00022723"/>
    </source>
</evidence>
<comment type="caution">
    <text evidence="10">The sequence shown here is derived from an EMBL/GenBank/DDBJ whole genome shotgun (WGS) entry which is preliminary data.</text>
</comment>
<feature type="binding site" evidence="9">
    <location>
        <position position="7"/>
    </location>
    <ligand>
        <name>Zn(2+)</name>
        <dbReference type="ChEBI" id="CHEBI:29105"/>
    </ligand>
</feature>
<feature type="binding site" evidence="9">
    <location>
        <position position="20"/>
    </location>
    <ligand>
        <name>Zn(2+)</name>
        <dbReference type="ChEBI" id="CHEBI:29105"/>
    </ligand>
</feature>
<dbReference type="SUPFAM" id="SSF48150">
    <property type="entry name" value="DNA-glycosylase"/>
    <property type="match status" value="1"/>
</dbReference>
<proteinExistence type="predicted"/>
<dbReference type="Gene3D" id="1.10.340.30">
    <property type="entry name" value="Hypothetical protein, domain 2"/>
    <property type="match status" value="1"/>
</dbReference>
<keyword evidence="11" id="KW-1185">Reference proteome</keyword>
<evidence type="ECO:0000256" key="5">
    <source>
        <dbReference type="ARBA" id="ARBA00023204"/>
    </source>
</evidence>
<keyword evidence="1 9" id="KW-0479">Metal-binding</keyword>
<dbReference type="AlphaFoldDB" id="A0A3N2DKT8"/>
<evidence type="ECO:0000256" key="4">
    <source>
        <dbReference type="ARBA" id="ARBA00022833"/>
    </source>
</evidence>
<evidence type="ECO:0000256" key="3">
    <source>
        <dbReference type="ARBA" id="ARBA00022801"/>
    </source>
</evidence>
<feature type="binding site" evidence="9">
    <location>
        <position position="178"/>
    </location>
    <ligand>
        <name>Zn(2+)</name>
        <dbReference type="ChEBI" id="CHEBI:29105"/>
    </ligand>
</feature>
<keyword evidence="2" id="KW-0227">DNA damage</keyword>